<feature type="region of interest" description="Disordered" evidence="6">
    <location>
        <begin position="294"/>
        <end position="321"/>
    </location>
</feature>
<dbReference type="Pfam" id="PF00892">
    <property type="entry name" value="EamA"/>
    <property type="match status" value="2"/>
</dbReference>
<dbReference type="Proteomes" id="UP000604737">
    <property type="component" value="Unassembled WGS sequence"/>
</dbReference>
<dbReference type="InterPro" id="IPR037185">
    <property type="entry name" value="EmrE-like"/>
</dbReference>
<feature type="transmembrane region" description="Helical" evidence="7">
    <location>
        <begin position="149"/>
        <end position="167"/>
    </location>
</feature>
<dbReference type="PANTHER" id="PTHR32322">
    <property type="entry name" value="INNER MEMBRANE TRANSPORTER"/>
    <property type="match status" value="1"/>
</dbReference>
<feature type="transmembrane region" description="Helical" evidence="7">
    <location>
        <begin position="32"/>
        <end position="52"/>
    </location>
</feature>
<dbReference type="InterPro" id="IPR000620">
    <property type="entry name" value="EamA_dom"/>
</dbReference>
<keyword evidence="2" id="KW-1003">Cell membrane</keyword>
<organism evidence="9 10">
    <name type="scientific">Jeongeupia chitinilytica</name>
    <dbReference type="NCBI Taxonomy" id="1041641"/>
    <lineage>
        <taxon>Bacteria</taxon>
        <taxon>Pseudomonadati</taxon>
        <taxon>Pseudomonadota</taxon>
        <taxon>Betaproteobacteria</taxon>
        <taxon>Neisseriales</taxon>
        <taxon>Chitinibacteraceae</taxon>
        <taxon>Jeongeupia</taxon>
    </lineage>
</organism>
<dbReference type="Gene3D" id="1.10.3730.20">
    <property type="match status" value="1"/>
</dbReference>
<dbReference type="SUPFAM" id="SSF103481">
    <property type="entry name" value="Multidrug resistance efflux transporter EmrE"/>
    <property type="match status" value="2"/>
</dbReference>
<evidence type="ECO:0000256" key="7">
    <source>
        <dbReference type="SAM" id="Phobius"/>
    </source>
</evidence>
<dbReference type="RefSeq" id="WP_189458427.1">
    <property type="nucleotide sequence ID" value="NZ_BMYO01000001.1"/>
</dbReference>
<feature type="transmembrane region" description="Helical" evidence="7">
    <location>
        <begin position="179"/>
        <end position="199"/>
    </location>
</feature>
<keyword evidence="4 7" id="KW-1133">Transmembrane helix</keyword>
<feature type="domain" description="EamA" evidence="8">
    <location>
        <begin position="148"/>
        <end position="284"/>
    </location>
</feature>
<proteinExistence type="predicted"/>
<keyword evidence="10" id="KW-1185">Reference proteome</keyword>
<evidence type="ECO:0000256" key="5">
    <source>
        <dbReference type="ARBA" id="ARBA00023136"/>
    </source>
</evidence>
<feature type="transmembrane region" description="Helical" evidence="7">
    <location>
        <begin position="211"/>
        <end position="230"/>
    </location>
</feature>
<feature type="compositionally biased region" description="Polar residues" evidence="6">
    <location>
        <begin position="297"/>
        <end position="310"/>
    </location>
</feature>
<gene>
    <name evidence="9" type="ORF">GCM10007350_03520</name>
</gene>
<dbReference type="InterPro" id="IPR050638">
    <property type="entry name" value="AA-Vitamin_Transporters"/>
</dbReference>
<comment type="caution">
    <text evidence="9">The sequence shown here is derived from an EMBL/GenBank/DDBJ whole genome shotgun (WGS) entry which is preliminary data.</text>
</comment>
<keyword evidence="5 7" id="KW-0472">Membrane</keyword>
<evidence type="ECO:0000256" key="2">
    <source>
        <dbReference type="ARBA" id="ARBA00022475"/>
    </source>
</evidence>
<feature type="transmembrane region" description="Helical" evidence="7">
    <location>
        <begin position="242"/>
        <end position="261"/>
    </location>
</feature>
<dbReference type="EMBL" id="BMYO01000001">
    <property type="protein sequence ID" value="GHD56416.1"/>
    <property type="molecule type" value="Genomic_DNA"/>
</dbReference>
<evidence type="ECO:0000256" key="4">
    <source>
        <dbReference type="ARBA" id="ARBA00022989"/>
    </source>
</evidence>
<evidence type="ECO:0000313" key="9">
    <source>
        <dbReference type="EMBL" id="GHD56416.1"/>
    </source>
</evidence>
<protein>
    <recommendedName>
        <fullName evidence="8">EamA domain-containing protein</fullName>
    </recommendedName>
</protein>
<sequence length="321" mass="33971">MNRYALCLIAAMLMVGSNVGIGKAIVATVPVLLFALMRFVVGVSVLLPVFRLSRLRQVSRSEWLNLFLQALFGTFLFTLLMLYGVRHTSALAAGVITSTIPAVVILLAWALLRETPSRRALLAVALAMGGVLIVNIARSRGDDSGSLLGNLLVLGAVCCESLYVILSRRLTQTLPAIEICAYTHAIGLALMLPLGLYAAQGFDFAVIDARTWALIVWYGLAASVFSFWLWMKGIRHVPGQLAGVFTAVLPVAAAGYGIVFLGEAPTLAHGVALACVLAGIVIASLQWPSRPLLPDETASQPADSVATTDGKSAAGTGRPSR</sequence>
<feature type="transmembrane region" description="Helical" evidence="7">
    <location>
        <begin position="267"/>
        <end position="285"/>
    </location>
</feature>
<keyword evidence="3 7" id="KW-0812">Transmembrane</keyword>
<accession>A0ABQ3GV39</accession>
<evidence type="ECO:0000259" key="8">
    <source>
        <dbReference type="Pfam" id="PF00892"/>
    </source>
</evidence>
<feature type="domain" description="EamA" evidence="8">
    <location>
        <begin position="5"/>
        <end position="135"/>
    </location>
</feature>
<feature type="transmembrane region" description="Helical" evidence="7">
    <location>
        <begin position="119"/>
        <end position="137"/>
    </location>
</feature>
<dbReference type="PANTHER" id="PTHR32322:SF18">
    <property type="entry name" value="S-ADENOSYLMETHIONINE_S-ADENOSYLHOMOCYSTEINE TRANSPORTER"/>
    <property type="match status" value="1"/>
</dbReference>
<evidence type="ECO:0000313" key="10">
    <source>
        <dbReference type="Proteomes" id="UP000604737"/>
    </source>
</evidence>
<evidence type="ECO:0000256" key="6">
    <source>
        <dbReference type="SAM" id="MobiDB-lite"/>
    </source>
</evidence>
<evidence type="ECO:0000256" key="3">
    <source>
        <dbReference type="ARBA" id="ARBA00022692"/>
    </source>
</evidence>
<feature type="transmembrane region" description="Helical" evidence="7">
    <location>
        <begin position="64"/>
        <end position="85"/>
    </location>
</feature>
<evidence type="ECO:0000256" key="1">
    <source>
        <dbReference type="ARBA" id="ARBA00004651"/>
    </source>
</evidence>
<comment type="subcellular location">
    <subcellularLocation>
        <location evidence="1">Cell membrane</location>
        <topology evidence="1">Multi-pass membrane protein</topology>
    </subcellularLocation>
</comment>
<name>A0ABQ3GV39_9NEIS</name>
<reference evidence="10" key="1">
    <citation type="journal article" date="2019" name="Int. J. Syst. Evol. Microbiol.">
        <title>The Global Catalogue of Microorganisms (GCM) 10K type strain sequencing project: providing services to taxonomists for standard genome sequencing and annotation.</title>
        <authorList>
            <consortium name="The Broad Institute Genomics Platform"/>
            <consortium name="The Broad Institute Genome Sequencing Center for Infectious Disease"/>
            <person name="Wu L."/>
            <person name="Ma J."/>
        </authorList>
    </citation>
    <scope>NUCLEOTIDE SEQUENCE [LARGE SCALE GENOMIC DNA]</scope>
    <source>
        <strain evidence="10">KCTC 23701</strain>
    </source>
</reference>
<feature type="transmembrane region" description="Helical" evidence="7">
    <location>
        <begin position="91"/>
        <end position="112"/>
    </location>
</feature>